<keyword evidence="1" id="KW-0732">Signal</keyword>
<keyword evidence="3" id="KW-1185">Reference proteome</keyword>
<name>H6N9V5_9BACL</name>
<proteinExistence type="predicted"/>
<feature type="chain" id="PRO_5003604653" evidence="1">
    <location>
        <begin position="28"/>
        <end position="214"/>
    </location>
</feature>
<dbReference type="HOGENOM" id="CLU_1287823_0_0_9"/>
<protein>
    <submittedName>
        <fullName evidence="2">Uncharacterized protein</fullName>
    </submittedName>
</protein>
<dbReference type="Proteomes" id="UP000007523">
    <property type="component" value="Chromosome"/>
</dbReference>
<evidence type="ECO:0000313" key="2">
    <source>
        <dbReference type="EMBL" id="AFC28483.1"/>
    </source>
</evidence>
<reference evidence="2 3" key="1">
    <citation type="journal article" date="2012" name="J. Bacteriol.">
        <title>Complete Genome Sequence of Paenibacillus mucilaginosus 3016, a Bacterium Functional as Microbial Fertilizer.</title>
        <authorList>
            <person name="Ma M."/>
            <person name="Wang Z."/>
            <person name="Li L."/>
            <person name="Jiang X."/>
            <person name="Guan D."/>
            <person name="Cao F."/>
            <person name="Chen H."/>
            <person name="Wang X."/>
            <person name="Shen D."/>
            <person name="Du B."/>
            <person name="Li J."/>
        </authorList>
    </citation>
    <scope>NUCLEOTIDE SEQUENCE [LARGE SCALE GENOMIC DNA]</scope>
    <source>
        <strain evidence="2 3">3016</strain>
    </source>
</reference>
<evidence type="ECO:0000313" key="3">
    <source>
        <dbReference type="Proteomes" id="UP000007523"/>
    </source>
</evidence>
<sequence length="214" mass="24245">MRYGKIISGCIAFAMIASVALPTFANAQNSYTIQETASNAQKLSSYVSNLDYNQFNRYIFDTDNYLKQDKNLQGLYNALSVEEKAHFWNSIKTARLPVTFTPSKTIGPKFAPIVYFIAATCARIIASRIAQATVTFTAHAIQRANERQITTDQVANAITNGRKMMDQFSRARAIWDQNQNIVVVFVGNTKNISTIYKPEFNEIAQKFVNSNWRW</sequence>
<dbReference type="AlphaFoldDB" id="H6N9V5"/>
<accession>H6N9V5</accession>
<dbReference type="Pfam" id="PF14076">
    <property type="entry name" value="DUF4258"/>
    <property type="match status" value="1"/>
</dbReference>
<dbReference type="KEGG" id="pmq:PM3016_1560"/>
<dbReference type="RefSeq" id="WP_014369066.1">
    <property type="nucleotide sequence ID" value="NC_016935.1"/>
</dbReference>
<dbReference type="InterPro" id="IPR025354">
    <property type="entry name" value="DUF4258"/>
</dbReference>
<dbReference type="EMBL" id="CP003235">
    <property type="protein sequence ID" value="AFC28483.1"/>
    <property type="molecule type" value="Genomic_DNA"/>
</dbReference>
<gene>
    <name evidence="2" type="ORF">PM3016_1560</name>
</gene>
<organism evidence="2 3">
    <name type="scientific">Paenibacillus mucilaginosus 3016</name>
    <dbReference type="NCBI Taxonomy" id="1116391"/>
    <lineage>
        <taxon>Bacteria</taxon>
        <taxon>Bacillati</taxon>
        <taxon>Bacillota</taxon>
        <taxon>Bacilli</taxon>
        <taxon>Bacillales</taxon>
        <taxon>Paenibacillaceae</taxon>
        <taxon>Paenibacillus</taxon>
    </lineage>
</organism>
<evidence type="ECO:0000256" key="1">
    <source>
        <dbReference type="SAM" id="SignalP"/>
    </source>
</evidence>
<feature type="signal peptide" evidence="1">
    <location>
        <begin position="1"/>
        <end position="27"/>
    </location>
</feature>